<dbReference type="GO" id="GO:0003700">
    <property type="term" value="F:DNA-binding transcription factor activity"/>
    <property type="evidence" value="ECO:0007669"/>
    <property type="project" value="InterPro"/>
</dbReference>
<dbReference type="EMBL" id="CP043046">
    <property type="protein sequence ID" value="QEI08174.1"/>
    <property type="molecule type" value="Genomic_DNA"/>
</dbReference>
<dbReference type="InterPro" id="IPR036388">
    <property type="entry name" value="WH-like_DNA-bd_sf"/>
</dbReference>
<dbReference type="InterPro" id="IPR036390">
    <property type="entry name" value="WH_DNA-bd_sf"/>
</dbReference>
<evidence type="ECO:0000259" key="4">
    <source>
        <dbReference type="PROSITE" id="PS50949"/>
    </source>
</evidence>
<accession>A0A5C0B2L6</accession>
<proteinExistence type="predicted"/>
<keyword evidence="1" id="KW-0805">Transcription regulation</keyword>
<dbReference type="PANTHER" id="PTHR43537:SF53">
    <property type="entry name" value="HTH-TYPE TRANSCRIPTIONAL REPRESSOR NANR"/>
    <property type="match status" value="1"/>
</dbReference>
<dbReference type="KEGG" id="pacr:FXN63_21770"/>
<keyword evidence="6" id="KW-1185">Reference proteome</keyword>
<dbReference type="PANTHER" id="PTHR43537">
    <property type="entry name" value="TRANSCRIPTIONAL REGULATOR, GNTR FAMILY"/>
    <property type="match status" value="1"/>
</dbReference>
<protein>
    <submittedName>
        <fullName evidence="5">GntR family transcriptional regulator</fullName>
    </submittedName>
</protein>
<dbReference type="Gene3D" id="1.20.120.530">
    <property type="entry name" value="GntR ligand-binding domain-like"/>
    <property type="match status" value="1"/>
</dbReference>
<dbReference type="Pfam" id="PF07729">
    <property type="entry name" value="FCD"/>
    <property type="match status" value="1"/>
</dbReference>
<dbReference type="SMART" id="SM00345">
    <property type="entry name" value="HTH_GNTR"/>
    <property type="match status" value="1"/>
</dbReference>
<dbReference type="AlphaFoldDB" id="A0A5C0B2L6"/>
<keyword evidence="2" id="KW-0238">DNA-binding</keyword>
<name>A0A5C0B2L6_9BURK</name>
<keyword evidence="3" id="KW-0804">Transcription</keyword>
<gene>
    <name evidence="5" type="ORF">FXN63_21770</name>
</gene>
<dbReference type="SUPFAM" id="SSF48008">
    <property type="entry name" value="GntR ligand-binding domain-like"/>
    <property type="match status" value="1"/>
</dbReference>
<organism evidence="5 6">
    <name type="scientific">Pigmentiphaga aceris</name>
    <dbReference type="NCBI Taxonomy" id="1940612"/>
    <lineage>
        <taxon>Bacteria</taxon>
        <taxon>Pseudomonadati</taxon>
        <taxon>Pseudomonadota</taxon>
        <taxon>Betaproteobacteria</taxon>
        <taxon>Burkholderiales</taxon>
        <taxon>Alcaligenaceae</taxon>
        <taxon>Pigmentiphaga</taxon>
    </lineage>
</organism>
<evidence type="ECO:0000256" key="3">
    <source>
        <dbReference type="ARBA" id="ARBA00023163"/>
    </source>
</evidence>
<evidence type="ECO:0000313" key="6">
    <source>
        <dbReference type="Proteomes" id="UP000325161"/>
    </source>
</evidence>
<dbReference type="Gene3D" id="1.10.10.10">
    <property type="entry name" value="Winged helix-like DNA-binding domain superfamily/Winged helix DNA-binding domain"/>
    <property type="match status" value="1"/>
</dbReference>
<evidence type="ECO:0000313" key="5">
    <source>
        <dbReference type="EMBL" id="QEI08174.1"/>
    </source>
</evidence>
<dbReference type="Pfam" id="PF00392">
    <property type="entry name" value="GntR"/>
    <property type="match status" value="1"/>
</dbReference>
<dbReference type="InterPro" id="IPR011711">
    <property type="entry name" value="GntR_C"/>
</dbReference>
<dbReference type="OrthoDB" id="5243844at2"/>
<dbReference type="SUPFAM" id="SSF46785">
    <property type="entry name" value="Winged helix' DNA-binding domain"/>
    <property type="match status" value="1"/>
</dbReference>
<reference evidence="5 6" key="1">
    <citation type="submission" date="2019-08" db="EMBL/GenBank/DDBJ databases">
        <title>Amphibian skin-associated Pigmentiphaga: genome sequence and occurrence across geography and hosts.</title>
        <authorList>
            <person name="Bletz M.C."/>
            <person name="Bunk B."/>
            <person name="Sproeer C."/>
            <person name="Biwer P."/>
            <person name="Reiter S."/>
            <person name="Rabemananjara F.C.E."/>
            <person name="Schulz S."/>
            <person name="Overmann J."/>
            <person name="Vences M."/>
        </authorList>
    </citation>
    <scope>NUCLEOTIDE SEQUENCE [LARGE SCALE GENOMIC DNA]</scope>
    <source>
        <strain evidence="5 6">Mada1488</strain>
    </source>
</reference>
<feature type="domain" description="HTH gntR-type" evidence="4">
    <location>
        <begin position="14"/>
        <end position="81"/>
    </location>
</feature>
<dbReference type="SMART" id="SM00895">
    <property type="entry name" value="FCD"/>
    <property type="match status" value="1"/>
</dbReference>
<dbReference type="GO" id="GO:0003677">
    <property type="term" value="F:DNA binding"/>
    <property type="evidence" value="ECO:0007669"/>
    <property type="project" value="UniProtKB-KW"/>
</dbReference>
<dbReference type="Proteomes" id="UP000325161">
    <property type="component" value="Chromosome"/>
</dbReference>
<sequence length="235" mass="25712">MSKNPATSKPVPADPSAEQIAHDIAAAIVAHRLPPGTRLREEALARAYGVSRTKIRAALLMLSKDKLIRTVPDKGAFVSKPSAAEAREVFAVRRILETALAREFVACAKPADYRRIEAHLKQEREAVVGQDVQLRNRLLVDFHVLLADVVGNGVLTEMLRELYARSAVITTLYQSTLDAEESSGEHHAFLKAAKRGDVETACQLMIEHLEHVERALDFSEDTSGSDGDLVAALLT</sequence>
<evidence type="ECO:0000256" key="2">
    <source>
        <dbReference type="ARBA" id="ARBA00023125"/>
    </source>
</evidence>
<dbReference type="InterPro" id="IPR008920">
    <property type="entry name" value="TF_FadR/GntR_C"/>
</dbReference>
<dbReference type="InterPro" id="IPR000524">
    <property type="entry name" value="Tscrpt_reg_HTH_GntR"/>
</dbReference>
<dbReference type="PROSITE" id="PS50949">
    <property type="entry name" value="HTH_GNTR"/>
    <property type="match status" value="1"/>
</dbReference>
<dbReference type="RefSeq" id="WP_148817494.1">
    <property type="nucleotide sequence ID" value="NZ_CP043046.1"/>
</dbReference>
<evidence type="ECO:0000256" key="1">
    <source>
        <dbReference type="ARBA" id="ARBA00023015"/>
    </source>
</evidence>
<dbReference type="CDD" id="cd07377">
    <property type="entry name" value="WHTH_GntR"/>
    <property type="match status" value="1"/>
</dbReference>